<gene>
    <name evidence="2" type="ORF">E5A73_03275</name>
</gene>
<comment type="caution">
    <text evidence="2">The sequence shown here is derived from an EMBL/GenBank/DDBJ whole genome shotgun (WGS) entry which is preliminary data.</text>
</comment>
<evidence type="ECO:0000256" key="1">
    <source>
        <dbReference type="SAM" id="Phobius"/>
    </source>
</evidence>
<dbReference type="RefSeq" id="WP_135962333.1">
    <property type="nucleotide sequence ID" value="NZ_SRXT01000001.1"/>
</dbReference>
<evidence type="ECO:0000313" key="3">
    <source>
        <dbReference type="Proteomes" id="UP000306147"/>
    </source>
</evidence>
<proteinExistence type="predicted"/>
<accession>A0A4S1XHK0</accession>
<dbReference type="OrthoDB" id="5197947at2"/>
<dbReference type="EMBL" id="SRXT01000001">
    <property type="protein sequence ID" value="TGX56134.1"/>
    <property type="molecule type" value="Genomic_DNA"/>
</dbReference>
<dbReference type="Proteomes" id="UP000306147">
    <property type="component" value="Unassembled WGS sequence"/>
</dbReference>
<organism evidence="2 3">
    <name type="scientific">Sphingomonas gei</name>
    <dbReference type="NCBI Taxonomy" id="1395960"/>
    <lineage>
        <taxon>Bacteria</taxon>
        <taxon>Pseudomonadati</taxon>
        <taxon>Pseudomonadota</taxon>
        <taxon>Alphaproteobacteria</taxon>
        <taxon>Sphingomonadales</taxon>
        <taxon>Sphingomonadaceae</taxon>
        <taxon>Sphingomonas</taxon>
    </lineage>
</organism>
<feature type="transmembrane region" description="Helical" evidence="1">
    <location>
        <begin position="6"/>
        <end position="33"/>
    </location>
</feature>
<name>A0A4S1XHK0_9SPHN</name>
<evidence type="ECO:0000313" key="2">
    <source>
        <dbReference type="EMBL" id="TGX56134.1"/>
    </source>
</evidence>
<dbReference type="AlphaFoldDB" id="A0A4S1XHK0"/>
<keyword evidence="1" id="KW-0472">Membrane</keyword>
<keyword evidence="1" id="KW-0812">Transmembrane</keyword>
<keyword evidence="1" id="KW-1133">Transmembrane helix</keyword>
<keyword evidence="3" id="KW-1185">Reference proteome</keyword>
<reference evidence="2 3" key="1">
    <citation type="submission" date="2019-04" db="EMBL/GenBank/DDBJ databases">
        <title>Sphingomonas psychrotolerans sp. nov., isolated from soil in the Tianshan Mountains, Xinjiang, China.</title>
        <authorList>
            <person name="Luo Y."/>
            <person name="Sheng H."/>
        </authorList>
    </citation>
    <scope>NUCLEOTIDE SEQUENCE [LARGE SCALE GENOMIC DNA]</scope>
    <source>
        <strain evidence="2 3">ZFGT-11</strain>
    </source>
</reference>
<protein>
    <submittedName>
        <fullName evidence="2">Uncharacterized protein</fullName>
    </submittedName>
</protein>
<sequence length="177" mass="20039">MPWNSLLAGATGGAAIFIVFVLLFGQGLIGSLLKLIDTRTRQIELRNDLLLRAMDGYDLQLSKTREARYLELWTLTAPIPKWPRNPGLTFARLEKLSRELRDWYFAGGGLYLSQEARKVYGGAQKAICRRLGPRGDAEVPDQVYDAIQQALSRLRTTLTNDLATRREIHALEAIRKR</sequence>